<name>A0A8C5M0T9_9ANUR</name>
<dbReference type="GO" id="GO:0030316">
    <property type="term" value="P:osteoclast differentiation"/>
    <property type="evidence" value="ECO:0007669"/>
    <property type="project" value="TreeGrafter"/>
</dbReference>
<evidence type="ECO:0000313" key="3">
    <source>
        <dbReference type="Ensembl" id="ENSLLEP00000006149.1"/>
    </source>
</evidence>
<dbReference type="Pfam" id="PF05337">
    <property type="entry name" value="CSF-1"/>
    <property type="match status" value="1"/>
</dbReference>
<evidence type="ECO:0000313" key="4">
    <source>
        <dbReference type="Proteomes" id="UP000694569"/>
    </source>
</evidence>
<evidence type="ECO:0000256" key="2">
    <source>
        <dbReference type="SAM" id="SignalP"/>
    </source>
</evidence>
<dbReference type="Gene3D" id="1.20.1250.10">
    <property type="match status" value="1"/>
</dbReference>
<feature type="signal peptide" evidence="2">
    <location>
        <begin position="1"/>
        <end position="25"/>
    </location>
</feature>
<protein>
    <recommendedName>
        <fullName evidence="5">Macrophage colony-stimulating factor 1</fullName>
    </recommendedName>
</protein>
<keyword evidence="1" id="KW-0812">Transmembrane</keyword>
<dbReference type="GO" id="GO:0008083">
    <property type="term" value="F:growth factor activity"/>
    <property type="evidence" value="ECO:0007669"/>
    <property type="project" value="InterPro"/>
</dbReference>
<dbReference type="Ensembl" id="ENSLLET00000006405.1">
    <property type="protein sequence ID" value="ENSLLEP00000006149.1"/>
    <property type="gene ID" value="ENSLLEG00000003877.1"/>
</dbReference>
<dbReference type="Proteomes" id="UP000694569">
    <property type="component" value="Unplaced"/>
</dbReference>
<keyword evidence="1" id="KW-0472">Membrane</keyword>
<sequence length="258" mass="30329">MLTMRGAATLTAMQIFMLHIMWVSASESVDLNECHTFVTDGHLRSLDEMINSQVESSCVTEVQLLQKGSLSDYCYTRGLVYQLYNLMNQHMKFKNNQVFHNNTNALKKMYEMYIEKCVLNDHDGKLMENPTICKSDKEYLTTIQILEKVKKLFIDAKYFRLNYTDHPDCEELYERECEKNETNAESKTEESRKIEKHKIIVTAILGMMGILCLGGLLYGLLYKRKYQMLRRHLNRERHDPEIPEERPLNNPQIELELL</sequence>
<reference evidence="3" key="1">
    <citation type="submission" date="2025-08" db="UniProtKB">
        <authorList>
            <consortium name="Ensembl"/>
        </authorList>
    </citation>
    <scope>IDENTIFICATION</scope>
</reference>
<dbReference type="GO" id="GO:0016020">
    <property type="term" value="C:membrane"/>
    <property type="evidence" value="ECO:0007669"/>
    <property type="project" value="InterPro"/>
</dbReference>
<dbReference type="AlphaFoldDB" id="A0A8C5M0T9"/>
<dbReference type="SUPFAM" id="SSF47266">
    <property type="entry name" value="4-helical cytokines"/>
    <property type="match status" value="1"/>
</dbReference>
<keyword evidence="1" id="KW-1133">Transmembrane helix</keyword>
<dbReference type="InterPro" id="IPR008001">
    <property type="entry name" value="MCSF-1"/>
</dbReference>
<keyword evidence="4" id="KW-1185">Reference proteome</keyword>
<accession>A0A8C5M0T9</accession>
<organism evidence="3 4">
    <name type="scientific">Leptobrachium leishanense</name>
    <name type="common">Leishan spiny toad</name>
    <dbReference type="NCBI Taxonomy" id="445787"/>
    <lineage>
        <taxon>Eukaryota</taxon>
        <taxon>Metazoa</taxon>
        <taxon>Chordata</taxon>
        <taxon>Craniata</taxon>
        <taxon>Vertebrata</taxon>
        <taxon>Euteleostomi</taxon>
        <taxon>Amphibia</taxon>
        <taxon>Batrachia</taxon>
        <taxon>Anura</taxon>
        <taxon>Pelobatoidea</taxon>
        <taxon>Megophryidae</taxon>
        <taxon>Leptobrachium</taxon>
    </lineage>
</organism>
<feature type="transmembrane region" description="Helical" evidence="1">
    <location>
        <begin position="199"/>
        <end position="221"/>
    </location>
</feature>
<proteinExistence type="predicted"/>
<dbReference type="GO" id="GO:0005615">
    <property type="term" value="C:extracellular space"/>
    <property type="evidence" value="ECO:0007669"/>
    <property type="project" value="TreeGrafter"/>
</dbReference>
<dbReference type="InterPro" id="IPR009079">
    <property type="entry name" value="4_helix_cytokine-like_core"/>
</dbReference>
<feature type="chain" id="PRO_5034556498" description="Macrophage colony-stimulating factor 1" evidence="2">
    <location>
        <begin position="26"/>
        <end position="258"/>
    </location>
</feature>
<dbReference type="OrthoDB" id="8702024at2759"/>
<dbReference type="PANTHER" id="PTHR10058">
    <property type="entry name" value="MACROPHAGE COLONY STIMULATING FACTOR"/>
    <property type="match status" value="1"/>
</dbReference>
<keyword evidence="2" id="KW-0732">Signal</keyword>
<evidence type="ECO:0008006" key="5">
    <source>
        <dbReference type="Google" id="ProtNLM"/>
    </source>
</evidence>
<evidence type="ECO:0000256" key="1">
    <source>
        <dbReference type="SAM" id="Phobius"/>
    </source>
</evidence>
<reference evidence="3" key="2">
    <citation type="submission" date="2025-09" db="UniProtKB">
        <authorList>
            <consortium name="Ensembl"/>
        </authorList>
    </citation>
    <scope>IDENTIFICATION</scope>
</reference>
<dbReference type="GO" id="GO:0005125">
    <property type="term" value="F:cytokine activity"/>
    <property type="evidence" value="ECO:0007669"/>
    <property type="project" value="InterPro"/>
</dbReference>
<dbReference type="GO" id="GO:0045651">
    <property type="term" value="P:positive regulation of macrophage differentiation"/>
    <property type="evidence" value="ECO:0007669"/>
    <property type="project" value="TreeGrafter"/>
</dbReference>
<dbReference type="PANTHER" id="PTHR10058:SF0">
    <property type="entry name" value="MACROPHAGE COLONY-STIMULATING FACTOR 1"/>
    <property type="match status" value="1"/>
</dbReference>